<gene>
    <name evidence="2" type="ORF">GCM10023200_15580</name>
</gene>
<evidence type="ECO:0000313" key="2">
    <source>
        <dbReference type="EMBL" id="GAA4783027.1"/>
    </source>
</evidence>
<protein>
    <submittedName>
        <fullName evidence="2">Uncharacterized protein</fullName>
    </submittedName>
</protein>
<accession>A0ABP9AL74</accession>
<sequence>MTTWPSVDHDEPVSTVVSPVTHTADVAVNSASSTPAPSGVALAAGSASSPVPTRIPAANASAMTWAGLPVRPPLPDPPDPRRLTRGPG</sequence>
<feature type="region of interest" description="Disordered" evidence="1">
    <location>
        <begin position="67"/>
        <end position="88"/>
    </location>
</feature>
<comment type="caution">
    <text evidence="2">The sequence shown here is derived from an EMBL/GenBank/DDBJ whole genome shotgun (WGS) entry which is preliminary data.</text>
</comment>
<dbReference type="EMBL" id="BAABHO010000009">
    <property type="protein sequence ID" value="GAA4783027.1"/>
    <property type="molecule type" value="Genomic_DNA"/>
</dbReference>
<organism evidence="2 3">
    <name type="scientific">Actinomycetospora chlora</name>
    <dbReference type="NCBI Taxonomy" id="663608"/>
    <lineage>
        <taxon>Bacteria</taxon>
        <taxon>Bacillati</taxon>
        <taxon>Actinomycetota</taxon>
        <taxon>Actinomycetes</taxon>
        <taxon>Pseudonocardiales</taxon>
        <taxon>Pseudonocardiaceae</taxon>
        <taxon>Actinomycetospora</taxon>
    </lineage>
</organism>
<name>A0ABP9AL74_9PSEU</name>
<proteinExistence type="predicted"/>
<dbReference type="Proteomes" id="UP001500928">
    <property type="component" value="Unassembled WGS sequence"/>
</dbReference>
<evidence type="ECO:0000313" key="3">
    <source>
        <dbReference type="Proteomes" id="UP001500928"/>
    </source>
</evidence>
<keyword evidence="3" id="KW-1185">Reference proteome</keyword>
<evidence type="ECO:0000256" key="1">
    <source>
        <dbReference type="SAM" id="MobiDB-lite"/>
    </source>
</evidence>
<reference evidence="3" key="1">
    <citation type="journal article" date="2019" name="Int. J. Syst. Evol. Microbiol.">
        <title>The Global Catalogue of Microorganisms (GCM) 10K type strain sequencing project: providing services to taxonomists for standard genome sequencing and annotation.</title>
        <authorList>
            <consortium name="The Broad Institute Genomics Platform"/>
            <consortium name="The Broad Institute Genome Sequencing Center for Infectious Disease"/>
            <person name="Wu L."/>
            <person name="Ma J."/>
        </authorList>
    </citation>
    <scope>NUCLEOTIDE SEQUENCE [LARGE SCALE GENOMIC DNA]</scope>
    <source>
        <strain evidence="3">JCM 17979</strain>
    </source>
</reference>